<gene>
    <name evidence="1" type="ORF">GPM918_LOCUS46536</name>
    <name evidence="2" type="ORF">SRO942_LOCUS50893</name>
</gene>
<accession>A0A816GVN9</accession>
<protein>
    <submittedName>
        <fullName evidence="1">Uncharacterized protein</fullName>
    </submittedName>
</protein>
<dbReference type="EMBL" id="CAJOBC010150493">
    <property type="protein sequence ID" value="CAF4672045.1"/>
    <property type="molecule type" value="Genomic_DNA"/>
</dbReference>
<evidence type="ECO:0000313" key="3">
    <source>
        <dbReference type="Proteomes" id="UP000663829"/>
    </source>
</evidence>
<dbReference type="Proteomes" id="UP000663829">
    <property type="component" value="Unassembled WGS sequence"/>
</dbReference>
<organism evidence="1 3">
    <name type="scientific">Didymodactylos carnosus</name>
    <dbReference type="NCBI Taxonomy" id="1234261"/>
    <lineage>
        <taxon>Eukaryota</taxon>
        <taxon>Metazoa</taxon>
        <taxon>Spiralia</taxon>
        <taxon>Gnathifera</taxon>
        <taxon>Rotifera</taxon>
        <taxon>Eurotatoria</taxon>
        <taxon>Bdelloidea</taxon>
        <taxon>Philodinida</taxon>
        <taxon>Philodinidae</taxon>
        <taxon>Didymodactylos</taxon>
    </lineage>
</organism>
<comment type="caution">
    <text evidence="1">The sequence shown here is derived from an EMBL/GenBank/DDBJ whole genome shotgun (WGS) entry which is preliminary data.</text>
</comment>
<proteinExistence type="predicted"/>
<dbReference type="AlphaFoldDB" id="A0A816GVN9"/>
<evidence type="ECO:0000313" key="2">
    <source>
        <dbReference type="EMBL" id="CAF4672045.1"/>
    </source>
</evidence>
<dbReference type="Proteomes" id="UP000681722">
    <property type="component" value="Unassembled WGS sequence"/>
</dbReference>
<evidence type="ECO:0000313" key="1">
    <source>
        <dbReference type="EMBL" id="CAF1678387.1"/>
    </source>
</evidence>
<feature type="non-terminal residue" evidence="1">
    <location>
        <position position="1"/>
    </location>
</feature>
<reference evidence="1" key="1">
    <citation type="submission" date="2021-02" db="EMBL/GenBank/DDBJ databases">
        <authorList>
            <person name="Nowell W R."/>
        </authorList>
    </citation>
    <scope>NUCLEOTIDE SEQUENCE</scope>
</reference>
<keyword evidence="3" id="KW-1185">Reference proteome</keyword>
<dbReference type="EMBL" id="CAJNOQ010064970">
    <property type="protein sequence ID" value="CAF1678387.1"/>
    <property type="molecule type" value="Genomic_DNA"/>
</dbReference>
<sequence>LDELDPTFVDALGLKLNLMLPVYSEWKKQSDIEDHEEWNLITFITHPRSDISGRIRP</sequence>
<name>A0A816GVN9_9BILA</name>